<dbReference type="RefSeq" id="WP_089282221.1">
    <property type="nucleotide sequence ID" value="NZ_FZOJ01000005.1"/>
</dbReference>
<accession>A0A239CFK6</accession>
<protein>
    <recommendedName>
        <fullName evidence="3">Vitamin B12 dependent methionine synthase, activation domain</fullName>
    </recommendedName>
</protein>
<name>A0A239CFK6_9FIRM</name>
<evidence type="ECO:0000313" key="1">
    <source>
        <dbReference type="EMBL" id="SNS18890.1"/>
    </source>
</evidence>
<dbReference type="OrthoDB" id="2034596at2"/>
<proteinExistence type="predicted"/>
<organism evidence="1 2">
    <name type="scientific">Anaerovirgula multivorans</name>
    <dbReference type="NCBI Taxonomy" id="312168"/>
    <lineage>
        <taxon>Bacteria</taxon>
        <taxon>Bacillati</taxon>
        <taxon>Bacillota</taxon>
        <taxon>Clostridia</taxon>
        <taxon>Peptostreptococcales</taxon>
        <taxon>Natronincolaceae</taxon>
        <taxon>Anaerovirgula</taxon>
    </lineage>
</organism>
<reference evidence="1 2" key="1">
    <citation type="submission" date="2017-06" db="EMBL/GenBank/DDBJ databases">
        <authorList>
            <person name="Kim H.J."/>
            <person name="Triplett B.A."/>
        </authorList>
    </citation>
    <scope>NUCLEOTIDE SEQUENCE [LARGE SCALE GENOMIC DNA]</scope>
    <source>
        <strain evidence="1 2">SCA</strain>
    </source>
</reference>
<sequence length="213" mass="25210">MNRHRTIMKDFSFIIDKARVFHAIDCKEDSPVYQEVNRIYEEMLEIIDNIITPMILFEFHDNIKAVGLEELKDSNVLIYNFVTLGEDISKKSEELFTEGNYLEALILDTMTNELLFYMTEKAYKTICSKAKELGLSLKDRISPGDEEIPFHYQKHIWEKLNLEGLEIQINESYTFEPLKSIGLIYTTTDWEEKNQILHQCETCKNFQCKMRRK</sequence>
<keyword evidence="2" id="KW-1185">Reference proteome</keyword>
<dbReference type="Proteomes" id="UP000198304">
    <property type="component" value="Unassembled WGS sequence"/>
</dbReference>
<gene>
    <name evidence="1" type="ORF">SAMN05446037_1005184</name>
</gene>
<evidence type="ECO:0000313" key="2">
    <source>
        <dbReference type="Proteomes" id="UP000198304"/>
    </source>
</evidence>
<evidence type="ECO:0008006" key="3">
    <source>
        <dbReference type="Google" id="ProtNLM"/>
    </source>
</evidence>
<dbReference type="AlphaFoldDB" id="A0A239CFK6"/>
<dbReference type="EMBL" id="FZOJ01000005">
    <property type="protein sequence ID" value="SNS18890.1"/>
    <property type="molecule type" value="Genomic_DNA"/>
</dbReference>
<dbReference type="Gene3D" id="3.40.109.40">
    <property type="match status" value="1"/>
</dbReference>
<dbReference type="GO" id="GO:0008705">
    <property type="term" value="F:methionine synthase activity"/>
    <property type="evidence" value="ECO:0007669"/>
    <property type="project" value="InterPro"/>
</dbReference>
<dbReference type="InterPro" id="IPR037010">
    <property type="entry name" value="VitB12-dep_Met_synth_activ_sf"/>
</dbReference>
<dbReference type="SUPFAM" id="SSF56507">
    <property type="entry name" value="Methionine synthase activation domain-like"/>
    <property type="match status" value="1"/>
</dbReference>